<dbReference type="CDD" id="cd07762">
    <property type="entry name" value="CYTH-like_Pase_1"/>
    <property type="match status" value="1"/>
</dbReference>
<keyword evidence="3" id="KW-1185">Reference proteome</keyword>
<dbReference type="OrthoDB" id="384378at2"/>
<dbReference type="Proteomes" id="UP000199433">
    <property type="component" value="Unassembled WGS sequence"/>
</dbReference>
<evidence type="ECO:0000259" key="1">
    <source>
        <dbReference type="PROSITE" id="PS51707"/>
    </source>
</evidence>
<dbReference type="AlphaFoldDB" id="A0A1G8W7E4"/>
<accession>A0A1G8W7E4</accession>
<dbReference type="InterPro" id="IPR009195">
    <property type="entry name" value="Uncharacterised_YjbK"/>
</dbReference>
<dbReference type="RefSeq" id="WP_091264643.1">
    <property type="nucleotide sequence ID" value="NZ_FNFK01000003.1"/>
</dbReference>
<dbReference type="Pfam" id="PF01928">
    <property type="entry name" value="CYTH"/>
    <property type="match status" value="1"/>
</dbReference>
<sequence length="195" mass="23032">MEQELEIEFKNILTRQEYEQLYTDFRQDKFTEFSQRNVYFDTPSLDLKNRGCALRIRLKEDDAELTLKTPFEGHHKELNLPLSLDDAHLMTIQGAFQIPEPVIEILEVEEPILNRFVIKLAELHTARLETMRDDTLVVLDKSTYSGQVDYELEVEADSEEAGMKMFKSILEHYDIPKRKTENKISRAFNARKKRY</sequence>
<evidence type="ECO:0000313" key="2">
    <source>
        <dbReference type="EMBL" id="SDJ74199.1"/>
    </source>
</evidence>
<dbReference type="Gene3D" id="2.40.320.10">
    <property type="entry name" value="Hypothetical Protein Pfu-838710-001"/>
    <property type="match status" value="1"/>
</dbReference>
<dbReference type="InterPro" id="IPR033469">
    <property type="entry name" value="CYTH-like_dom_sf"/>
</dbReference>
<evidence type="ECO:0000313" key="3">
    <source>
        <dbReference type="Proteomes" id="UP000199433"/>
    </source>
</evidence>
<organism evidence="2 3">
    <name type="scientific">Alkalibacterium thalassium</name>
    <dbReference type="NCBI Taxonomy" id="426701"/>
    <lineage>
        <taxon>Bacteria</taxon>
        <taxon>Bacillati</taxon>
        <taxon>Bacillota</taxon>
        <taxon>Bacilli</taxon>
        <taxon>Lactobacillales</taxon>
        <taxon>Carnobacteriaceae</taxon>
        <taxon>Alkalibacterium</taxon>
    </lineage>
</organism>
<proteinExistence type="predicted"/>
<dbReference type="STRING" id="426701.SAMN04488098_100353"/>
<dbReference type="SUPFAM" id="SSF55154">
    <property type="entry name" value="CYTH-like phosphatases"/>
    <property type="match status" value="1"/>
</dbReference>
<dbReference type="InterPro" id="IPR023577">
    <property type="entry name" value="CYTH_domain"/>
</dbReference>
<dbReference type="PIRSF" id="PIRSF012526">
    <property type="entry name" value="CYTH_UCP012526"/>
    <property type="match status" value="1"/>
</dbReference>
<reference evidence="3" key="1">
    <citation type="submission" date="2016-10" db="EMBL/GenBank/DDBJ databases">
        <authorList>
            <person name="Varghese N."/>
            <person name="Submissions S."/>
        </authorList>
    </citation>
    <scope>NUCLEOTIDE SEQUENCE [LARGE SCALE GENOMIC DNA]</scope>
    <source>
        <strain evidence="3">DSM 19181</strain>
    </source>
</reference>
<gene>
    <name evidence="2" type="ORF">SAMN04488098_100353</name>
</gene>
<name>A0A1G8W7E4_9LACT</name>
<dbReference type="EMBL" id="FNFK01000003">
    <property type="protein sequence ID" value="SDJ74199.1"/>
    <property type="molecule type" value="Genomic_DNA"/>
</dbReference>
<feature type="domain" description="CYTH" evidence="1">
    <location>
        <begin position="4"/>
        <end position="194"/>
    </location>
</feature>
<dbReference type="PROSITE" id="PS51707">
    <property type="entry name" value="CYTH"/>
    <property type="match status" value="1"/>
</dbReference>
<dbReference type="SMART" id="SM01118">
    <property type="entry name" value="CYTH"/>
    <property type="match status" value="1"/>
</dbReference>
<protein>
    <submittedName>
        <fullName evidence="2">Uncharacterized protein YjbK</fullName>
    </submittedName>
</protein>